<keyword evidence="11 14" id="KW-0739">Sodium transport</keyword>
<dbReference type="OrthoDB" id="9810181at2"/>
<dbReference type="AlphaFoldDB" id="A0A3N5C445"/>
<comment type="similarity">
    <text evidence="2 13">Belongs to the sodium:solute symporter (SSF) (TC 2.A.21) family.</text>
</comment>
<dbReference type="EMBL" id="RKRF01000008">
    <property type="protein sequence ID" value="RPF54232.1"/>
    <property type="molecule type" value="Genomic_DNA"/>
</dbReference>
<evidence type="ECO:0000313" key="15">
    <source>
        <dbReference type="EMBL" id="RPF54232.1"/>
    </source>
</evidence>
<proteinExistence type="inferred from homology"/>
<comment type="catalytic activity">
    <reaction evidence="12">
        <text>L-proline(in) + Na(+)(in) = L-proline(out) + Na(+)(out)</text>
        <dbReference type="Rhea" id="RHEA:28967"/>
        <dbReference type="ChEBI" id="CHEBI:29101"/>
        <dbReference type="ChEBI" id="CHEBI:60039"/>
    </reaction>
</comment>
<protein>
    <recommendedName>
        <fullName evidence="14">Sodium/proline symporter</fullName>
    </recommendedName>
    <alternativeName>
        <fullName evidence="14">Proline permease</fullName>
    </alternativeName>
</protein>
<evidence type="ECO:0000256" key="11">
    <source>
        <dbReference type="ARBA" id="ARBA00023201"/>
    </source>
</evidence>
<keyword evidence="6 14" id="KW-0769">Symport</keyword>
<gene>
    <name evidence="15" type="ORF">EDC24_1425</name>
</gene>
<reference evidence="15 16" key="1">
    <citation type="submission" date="2018-11" db="EMBL/GenBank/DDBJ databases">
        <title>Genomic Encyclopedia of Type Strains, Phase IV (KMG-IV): sequencing the most valuable type-strain genomes for metagenomic binning, comparative biology and taxonomic classification.</title>
        <authorList>
            <person name="Goeker M."/>
        </authorList>
    </citation>
    <scope>NUCLEOTIDE SEQUENCE [LARGE SCALE GENOMIC DNA]</scope>
    <source>
        <strain evidence="15 16">DSM 18090</strain>
    </source>
</reference>
<evidence type="ECO:0000256" key="7">
    <source>
        <dbReference type="ARBA" id="ARBA00022989"/>
    </source>
</evidence>
<dbReference type="GO" id="GO:0015824">
    <property type="term" value="P:proline transport"/>
    <property type="evidence" value="ECO:0007669"/>
    <property type="project" value="UniProtKB-UniRule"/>
</dbReference>
<keyword evidence="16" id="KW-1185">Reference proteome</keyword>
<name>A0A3N5C445_9BACI</name>
<evidence type="ECO:0000256" key="1">
    <source>
        <dbReference type="ARBA" id="ARBA00004651"/>
    </source>
</evidence>
<keyword evidence="3 14" id="KW-0813">Transport</keyword>
<evidence type="ECO:0000256" key="4">
    <source>
        <dbReference type="ARBA" id="ARBA00022475"/>
    </source>
</evidence>
<comment type="caution">
    <text evidence="15">The sequence shown here is derived from an EMBL/GenBank/DDBJ whole genome shotgun (WGS) entry which is preliminary data.</text>
</comment>
<dbReference type="RefSeq" id="WP_124221052.1">
    <property type="nucleotide sequence ID" value="NZ_RKRF01000008.1"/>
</dbReference>
<keyword evidence="10" id="KW-0472">Membrane</keyword>
<dbReference type="Proteomes" id="UP000276443">
    <property type="component" value="Unassembled WGS sequence"/>
</dbReference>
<dbReference type="PANTHER" id="PTHR48086:SF3">
    <property type="entry name" value="SODIUM_PROLINE SYMPORTER"/>
    <property type="match status" value="1"/>
</dbReference>
<evidence type="ECO:0000313" key="16">
    <source>
        <dbReference type="Proteomes" id="UP000276443"/>
    </source>
</evidence>
<dbReference type="InterPro" id="IPR038377">
    <property type="entry name" value="Na/Glc_symporter_sf"/>
</dbReference>
<comment type="function">
    <text evidence="14">Catalyzes the sodium-dependent uptake of extracellular L-proline.</text>
</comment>
<dbReference type="CDD" id="cd11475">
    <property type="entry name" value="SLC5sbd_PutP"/>
    <property type="match status" value="1"/>
</dbReference>
<sequence length="490" mass="53135">MDWMIILPIVVYVLILVGIGAYSYKFTGTREGFHLGGREIGSWVTAISYAFSGMSAFVLIGFVGMVYALGPSSFYTLIGYNIGFAFSYIVIAKRLRNYSEILDAYTYTDYFVKRVRGNPHLIRAISAISILVFMSVYVGSQLAAGGMTIETVFNFEPTTAIIIAGIVVTAYCLFGGFAGVSITDYFQGIIVVIGTAILGIYMINYAGGWSAVVEEVKNQDPALVTGGLGATGSTLLGLIFGYLTLGVAIIGRPHDTIRFFAISSSSEVRKSFAITLTALTITYWGAFLVGYAGRVIYPAIDNPEYIFPMALVDLTHPLFGGFMIAVFLGLLMSTSDSQLLSSGSTFGEDVYRKYINKNASDRQILIVTRLFIAIVGLLSTVVAVTSSESIFWITVYASAGLAATFAPVLVFSLYWDKLTNAGAVAGMLSGFLTVVLWDNLAPDLPFIMTEAVPAVVISSILIYVVSKLTHQPEIETVQKELKEAKKVWKK</sequence>
<evidence type="ECO:0000256" key="13">
    <source>
        <dbReference type="RuleBase" id="RU362091"/>
    </source>
</evidence>
<dbReference type="GO" id="GO:0005298">
    <property type="term" value="F:proline:sodium symporter activity"/>
    <property type="evidence" value="ECO:0007669"/>
    <property type="project" value="UniProtKB-UniRule"/>
</dbReference>
<keyword evidence="7" id="KW-1133">Transmembrane helix</keyword>
<dbReference type="NCBIfam" id="TIGR00813">
    <property type="entry name" value="sss"/>
    <property type="match status" value="1"/>
</dbReference>
<dbReference type="GO" id="GO:0005886">
    <property type="term" value="C:plasma membrane"/>
    <property type="evidence" value="ECO:0007669"/>
    <property type="project" value="UniProtKB-SubCell"/>
</dbReference>
<evidence type="ECO:0000256" key="6">
    <source>
        <dbReference type="ARBA" id="ARBA00022847"/>
    </source>
</evidence>
<dbReference type="PROSITE" id="PS50283">
    <property type="entry name" value="NA_SOLUT_SYMP_3"/>
    <property type="match status" value="1"/>
</dbReference>
<keyword evidence="5" id="KW-0812">Transmembrane</keyword>
<dbReference type="PANTHER" id="PTHR48086">
    <property type="entry name" value="SODIUM/PROLINE SYMPORTER-RELATED"/>
    <property type="match status" value="1"/>
</dbReference>
<evidence type="ECO:0000256" key="2">
    <source>
        <dbReference type="ARBA" id="ARBA00006434"/>
    </source>
</evidence>
<evidence type="ECO:0000256" key="10">
    <source>
        <dbReference type="ARBA" id="ARBA00023136"/>
    </source>
</evidence>
<evidence type="ECO:0000256" key="3">
    <source>
        <dbReference type="ARBA" id="ARBA00022448"/>
    </source>
</evidence>
<evidence type="ECO:0000256" key="14">
    <source>
        <dbReference type="RuleBase" id="RU366012"/>
    </source>
</evidence>
<evidence type="ECO:0000256" key="12">
    <source>
        <dbReference type="ARBA" id="ARBA00033708"/>
    </source>
</evidence>
<dbReference type="Gene3D" id="1.20.1730.10">
    <property type="entry name" value="Sodium/glucose cotransporter"/>
    <property type="match status" value="1"/>
</dbReference>
<accession>A0A3N5C445</accession>
<evidence type="ECO:0000256" key="9">
    <source>
        <dbReference type="ARBA" id="ARBA00023065"/>
    </source>
</evidence>
<organism evidence="15 16">
    <name type="scientific">Aquisalibacillus elongatus</name>
    <dbReference type="NCBI Taxonomy" id="485577"/>
    <lineage>
        <taxon>Bacteria</taxon>
        <taxon>Bacillati</taxon>
        <taxon>Bacillota</taxon>
        <taxon>Bacilli</taxon>
        <taxon>Bacillales</taxon>
        <taxon>Bacillaceae</taxon>
        <taxon>Aquisalibacillus</taxon>
    </lineage>
</organism>
<keyword evidence="8 14" id="KW-0915">Sodium</keyword>
<evidence type="ECO:0000256" key="5">
    <source>
        <dbReference type="ARBA" id="ARBA00022692"/>
    </source>
</evidence>
<comment type="subcellular location">
    <subcellularLocation>
        <location evidence="1 14">Cell membrane</location>
        <topology evidence="1 14">Multi-pass membrane protein</topology>
    </subcellularLocation>
</comment>
<dbReference type="InterPro" id="IPR050277">
    <property type="entry name" value="Sodium:Solute_Symporter"/>
</dbReference>
<dbReference type="Pfam" id="PF00474">
    <property type="entry name" value="SSF"/>
    <property type="match status" value="1"/>
</dbReference>
<keyword evidence="4 14" id="KW-1003">Cell membrane</keyword>
<evidence type="ECO:0000256" key="8">
    <source>
        <dbReference type="ARBA" id="ARBA00023053"/>
    </source>
</evidence>
<dbReference type="GO" id="GO:0031402">
    <property type="term" value="F:sodium ion binding"/>
    <property type="evidence" value="ECO:0007669"/>
    <property type="project" value="UniProtKB-UniRule"/>
</dbReference>
<keyword evidence="9 14" id="KW-0406">Ion transport</keyword>
<dbReference type="InterPro" id="IPR001734">
    <property type="entry name" value="Na/solute_symporter"/>
</dbReference>
<dbReference type="InterPro" id="IPR011851">
    <property type="entry name" value="Na/Pro_symporter"/>
</dbReference>
<keyword evidence="14" id="KW-0029">Amino-acid transport</keyword>